<protein>
    <recommendedName>
        <fullName evidence="7">Transmembrane 9 superfamily member</fullName>
    </recommendedName>
</protein>
<dbReference type="GO" id="GO:0005737">
    <property type="term" value="C:cytoplasm"/>
    <property type="evidence" value="ECO:0007669"/>
    <property type="project" value="UniProtKB-ARBA"/>
</dbReference>
<name>A0A1R2BY52_9CILI</name>
<accession>A0A1R2BY52</accession>
<dbReference type="PANTHER" id="PTHR10766:SF111">
    <property type="entry name" value="TRANSMEMBRANE 9 SUPERFAMILY MEMBER 2"/>
    <property type="match status" value="1"/>
</dbReference>
<evidence type="ECO:0000256" key="1">
    <source>
        <dbReference type="ARBA" id="ARBA00004141"/>
    </source>
</evidence>
<evidence type="ECO:0000256" key="4">
    <source>
        <dbReference type="ARBA" id="ARBA00022729"/>
    </source>
</evidence>
<feature type="transmembrane region" description="Helical" evidence="7">
    <location>
        <begin position="523"/>
        <end position="552"/>
    </location>
</feature>
<dbReference type="Proteomes" id="UP000187209">
    <property type="component" value="Unassembled WGS sequence"/>
</dbReference>
<dbReference type="Pfam" id="PF02990">
    <property type="entry name" value="EMP70"/>
    <property type="match status" value="1"/>
</dbReference>
<feature type="transmembrane region" description="Helical" evidence="7">
    <location>
        <begin position="369"/>
        <end position="393"/>
    </location>
</feature>
<organism evidence="8 9">
    <name type="scientific">Stentor coeruleus</name>
    <dbReference type="NCBI Taxonomy" id="5963"/>
    <lineage>
        <taxon>Eukaryota</taxon>
        <taxon>Sar</taxon>
        <taxon>Alveolata</taxon>
        <taxon>Ciliophora</taxon>
        <taxon>Postciliodesmatophora</taxon>
        <taxon>Heterotrichea</taxon>
        <taxon>Heterotrichida</taxon>
        <taxon>Stentoridae</taxon>
        <taxon>Stentor</taxon>
    </lineage>
</organism>
<keyword evidence="3 7" id="KW-0812">Transmembrane</keyword>
<dbReference type="OrthoDB" id="310621at2759"/>
<feature type="transmembrane region" description="Helical" evidence="7">
    <location>
        <begin position="435"/>
        <end position="458"/>
    </location>
</feature>
<dbReference type="GO" id="GO:0016020">
    <property type="term" value="C:membrane"/>
    <property type="evidence" value="ECO:0007669"/>
    <property type="project" value="UniProtKB-SubCell"/>
</dbReference>
<keyword evidence="4 7" id="KW-0732">Signal</keyword>
<feature type="transmembrane region" description="Helical" evidence="7">
    <location>
        <begin position="559"/>
        <end position="583"/>
    </location>
</feature>
<evidence type="ECO:0000256" key="7">
    <source>
        <dbReference type="RuleBase" id="RU363079"/>
    </source>
</evidence>
<comment type="similarity">
    <text evidence="2 7">Belongs to the nonaspanin (TM9SF) (TC 9.A.2) family.</text>
</comment>
<evidence type="ECO:0000313" key="9">
    <source>
        <dbReference type="Proteomes" id="UP000187209"/>
    </source>
</evidence>
<evidence type="ECO:0000256" key="6">
    <source>
        <dbReference type="ARBA" id="ARBA00023136"/>
    </source>
</evidence>
<evidence type="ECO:0000256" key="5">
    <source>
        <dbReference type="ARBA" id="ARBA00022989"/>
    </source>
</evidence>
<feature type="transmembrane region" description="Helical" evidence="7">
    <location>
        <begin position="274"/>
        <end position="296"/>
    </location>
</feature>
<evidence type="ECO:0000313" key="8">
    <source>
        <dbReference type="EMBL" id="OMJ81726.1"/>
    </source>
</evidence>
<feature type="chain" id="PRO_5011815014" description="Transmembrane 9 superfamily member" evidence="7">
    <location>
        <begin position="17"/>
        <end position="634"/>
    </location>
</feature>
<evidence type="ECO:0000256" key="2">
    <source>
        <dbReference type="ARBA" id="ARBA00005227"/>
    </source>
</evidence>
<keyword evidence="5 7" id="KW-1133">Transmembrane helix</keyword>
<feature type="signal peptide" evidence="7">
    <location>
        <begin position="1"/>
        <end position="16"/>
    </location>
</feature>
<feature type="transmembrane region" description="Helical" evidence="7">
    <location>
        <begin position="332"/>
        <end position="363"/>
    </location>
</feature>
<feature type="transmembrane region" description="Helical" evidence="7">
    <location>
        <begin position="405"/>
        <end position="423"/>
    </location>
</feature>
<comment type="caution">
    <text evidence="8">The sequence shown here is derived from an EMBL/GenBank/DDBJ whole genome shotgun (WGS) entry which is preliminary data.</text>
</comment>
<sequence>MLAFLTILLAWGYGFNIPGILPRDYPEGHHIEIQVRELHSTETQLPFDYYYLNFCKPEGMNVAANENIAEILTGDQREKSPYFIEMNIEKICVKVCDKKNNKEQIANFKWMIDNNYYASWVLDGLPSGLRKFAKFERNEYKVSFYQDGFPIGYRLKGKYYVFNHANIFVKVYFDGENWRIVGFLVEPLSLNNDASMSCLSENFSRYINITKMKQEIILPPDEMIESMNYEGLPQELQKEIVYTYSTFFEKSDIKWASRWDMYTYGAGSKTDVHWLSIINSFALVLFLSSIIAHILCRTIRNDISNYNDSTELEIRETGWKQIRGEIFRRPAYANLFCMIIGSGVQLICTSFVGLGCAYIGFLSPSYREIFLIFTFIMYMLFGTVSGYVSARFYKMFELKRWKINILGTALLYPGVCIVVFIPINACVMSEESSAAVPFTAMFFWLFLWFGIFGSLVYLGGGYGNLKDTISNPCKVNKIPRPISFPVNLRMHFVYFLAGSLPFGCMFMELSYVMKSMWHHTLFYYLFGFSLLCYIVLIITSAEVSILMTYLLLCREDYRWWWISVEVAGSSGIYFFIYAFGYYYAELNFSRISSFVFYFGYMFLASATFSVITGTIGFLATFVFIRTIYSLIKSD</sequence>
<dbReference type="PANTHER" id="PTHR10766">
    <property type="entry name" value="TRANSMEMBRANE 9 SUPERFAMILY PROTEIN"/>
    <property type="match status" value="1"/>
</dbReference>
<feature type="transmembrane region" description="Helical" evidence="7">
    <location>
        <begin position="492"/>
        <end position="511"/>
    </location>
</feature>
<dbReference type="EMBL" id="MPUH01000369">
    <property type="protein sequence ID" value="OMJ81726.1"/>
    <property type="molecule type" value="Genomic_DNA"/>
</dbReference>
<dbReference type="AlphaFoldDB" id="A0A1R2BY52"/>
<dbReference type="GO" id="GO:0072657">
    <property type="term" value="P:protein localization to membrane"/>
    <property type="evidence" value="ECO:0007669"/>
    <property type="project" value="TreeGrafter"/>
</dbReference>
<comment type="subcellular location">
    <subcellularLocation>
        <location evidence="1">Membrane</location>
        <topology evidence="1">Multi-pass membrane protein</topology>
    </subcellularLocation>
</comment>
<reference evidence="8 9" key="1">
    <citation type="submission" date="2016-11" db="EMBL/GenBank/DDBJ databases">
        <title>The macronuclear genome of Stentor coeruleus: a giant cell with tiny introns.</title>
        <authorList>
            <person name="Slabodnick M."/>
            <person name="Ruby J.G."/>
            <person name="Reiff S.B."/>
            <person name="Swart E.C."/>
            <person name="Gosai S."/>
            <person name="Prabakaran S."/>
            <person name="Witkowska E."/>
            <person name="Larue G.E."/>
            <person name="Fisher S."/>
            <person name="Freeman R.M."/>
            <person name="Gunawardena J."/>
            <person name="Chu W."/>
            <person name="Stover N.A."/>
            <person name="Gregory B.D."/>
            <person name="Nowacki M."/>
            <person name="Derisi J."/>
            <person name="Roy S.W."/>
            <person name="Marshall W.F."/>
            <person name="Sood P."/>
        </authorList>
    </citation>
    <scope>NUCLEOTIDE SEQUENCE [LARGE SCALE GENOMIC DNA]</scope>
    <source>
        <strain evidence="8">WM001</strain>
    </source>
</reference>
<gene>
    <name evidence="8" type="ORF">SteCoe_17778</name>
</gene>
<keyword evidence="9" id="KW-1185">Reference proteome</keyword>
<evidence type="ECO:0000256" key="3">
    <source>
        <dbReference type="ARBA" id="ARBA00022692"/>
    </source>
</evidence>
<feature type="transmembrane region" description="Helical" evidence="7">
    <location>
        <begin position="595"/>
        <end position="624"/>
    </location>
</feature>
<keyword evidence="6 7" id="KW-0472">Membrane</keyword>
<dbReference type="InterPro" id="IPR004240">
    <property type="entry name" value="EMP70"/>
</dbReference>
<proteinExistence type="inferred from homology"/>